<dbReference type="GO" id="GO:0003677">
    <property type="term" value="F:DNA binding"/>
    <property type="evidence" value="ECO:0007669"/>
    <property type="project" value="UniProtKB-KW"/>
</dbReference>
<dbReference type="Pfam" id="PF00126">
    <property type="entry name" value="HTH_1"/>
    <property type="match status" value="1"/>
</dbReference>
<dbReference type="InterPro" id="IPR050176">
    <property type="entry name" value="LTTR"/>
</dbReference>
<dbReference type="GO" id="GO:0003700">
    <property type="term" value="F:DNA-binding transcription factor activity"/>
    <property type="evidence" value="ECO:0007669"/>
    <property type="project" value="InterPro"/>
</dbReference>
<name>A0A7J0BLS2_9BACT</name>
<dbReference type="PRINTS" id="PR00039">
    <property type="entry name" value="HTHLYSR"/>
</dbReference>
<dbReference type="InterPro" id="IPR000847">
    <property type="entry name" value="LysR_HTH_N"/>
</dbReference>
<gene>
    <name evidence="6" type="ORF">DSM101010T_30780</name>
</gene>
<dbReference type="EMBL" id="BLVO01000016">
    <property type="protein sequence ID" value="GFM34713.1"/>
    <property type="molecule type" value="Genomic_DNA"/>
</dbReference>
<dbReference type="PROSITE" id="PS50931">
    <property type="entry name" value="HTH_LYSR"/>
    <property type="match status" value="1"/>
</dbReference>
<evidence type="ECO:0000313" key="6">
    <source>
        <dbReference type="EMBL" id="GFM34713.1"/>
    </source>
</evidence>
<evidence type="ECO:0000256" key="3">
    <source>
        <dbReference type="ARBA" id="ARBA00023125"/>
    </source>
</evidence>
<dbReference type="Gene3D" id="1.10.10.10">
    <property type="entry name" value="Winged helix-like DNA-binding domain superfamily/Winged helix DNA-binding domain"/>
    <property type="match status" value="1"/>
</dbReference>
<keyword evidence="3" id="KW-0238">DNA-binding</keyword>
<evidence type="ECO:0000256" key="2">
    <source>
        <dbReference type="ARBA" id="ARBA00023015"/>
    </source>
</evidence>
<dbReference type="PANTHER" id="PTHR30579:SF7">
    <property type="entry name" value="HTH-TYPE TRANSCRIPTIONAL REGULATOR LRHA-RELATED"/>
    <property type="match status" value="1"/>
</dbReference>
<sequence>MLEIDLLRCFVAVVDCGGFTHAGSRIGLSQSAVSQRIRRLEERIGARLFVRTTRAFELSAEGEILLGYARRIADLHEEALERLKAPRMKGTLRVGFVDYFGPDVLPETIRRFSRTYPDVHLEMHAGMGMDLRPLYDNGQLDLLISGDDGSGTGRLVARDALVWACGQDYAAALPCAGAERIPLVALPQPCVFRITAMEALDALQAGWEVVFTGTGMASVLAALRAGLGISVLPASAVAPGLKVLDAEAGFPALPDFATYVYSSGGVAEELKELFIACLEQQFAPLCRL</sequence>
<dbReference type="Pfam" id="PF03466">
    <property type="entry name" value="LysR_substrate"/>
    <property type="match status" value="1"/>
</dbReference>
<reference evidence="6 7" key="1">
    <citation type="submission" date="2020-05" db="EMBL/GenBank/DDBJ databases">
        <title>Draft genome sequence of Desulfovibrio sp. strain HN2T.</title>
        <authorList>
            <person name="Ueno A."/>
            <person name="Tamazawa S."/>
            <person name="Tamamura S."/>
            <person name="Murakami T."/>
            <person name="Kiyama T."/>
            <person name="Inomata H."/>
            <person name="Amano Y."/>
            <person name="Miyakawa K."/>
            <person name="Tamaki H."/>
            <person name="Naganuma T."/>
            <person name="Kaneko K."/>
        </authorList>
    </citation>
    <scope>NUCLEOTIDE SEQUENCE [LARGE SCALE GENOMIC DNA]</scope>
    <source>
        <strain evidence="6 7">HN2</strain>
    </source>
</reference>
<comment type="similarity">
    <text evidence="1">Belongs to the LysR transcriptional regulatory family.</text>
</comment>
<dbReference type="AlphaFoldDB" id="A0A7J0BLS2"/>
<dbReference type="SUPFAM" id="SSF46785">
    <property type="entry name" value="Winged helix' DNA-binding domain"/>
    <property type="match status" value="1"/>
</dbReference>
<evidence type="ECO:0000256" key="4">
    <source>
        <dbReference type="ARBA" id="ARBA00023163"/>
    </source>
</evidence>
<organism evidence="6 7">
    <name type="scientific">Desulfovibrio subterraneus</name>
    <dbReference type="NCBI Taxonomy" id="2718620"/>
    <lineage>
        <taxon>Bacteria</taxon>
        <taxon>Pseudomonadati</taxon>
        <taxon>Thermodesulfobacteriota</taxon>
        <taxon>Desulfovibrionia</taxon>
        <taxon>Desulfovibrionales</taxon>
        <taxon>Desulfovibrionaceae</taxon>
        <taxon>Desulfovibrio</taxon>
    </lineage>
</organism>
<evidence type="ECO:0000313" key="7">
    <source>
        <dbReference type="Proteomes" id="UP000503840"/>
    </source>
</evidence>
<accession>A0A7J0BLS2</accession>
<dbReference type="PANTHER" id="PTHR30579">
    <property type="entry name" value="TRANSCRIPTIONAL REGULATOR"/>
    <property type="match status" value="1"/>
</dbReference>
<dbReference type="Proteomes" id="UP000503840">
    <property type="component" value="Unassembled WGS sequence"/>
</dbReference>
<keyword evidence="4" id="KW-0804">Transcription</keyword>
<dbReference type="SUPFAM" id="SSF53850">
    <property type="entry name" value="Periplasmic binding protein-like II"/>
    <property type="match status" value="1"/>
</dbReference>
<evidence type="ECO:0000259" key="5">
    <source>
        <dbReference type="PROSITE" id="PS50931"/>
    </source>
</evidence>
<comment type="caution">
    <text evidence="6">The sequence shown here is derived from an EMBL/GenBank/DDBJ whole genome shotgun (WGS) entry which is preliminary data.</text>
</comment>
<dbReference type="InterPro" id="IPR036388">
    <property type="entry name" value="WH-like_DNA-bd_sf"/>
</dbReference>
<dbReference type="Gene3D" id="3.40.190.10">
    <property type="entry name" value="Periplasmic binding protein-like II"/>
    <property type="match status" value="2"/>
</dbReference>
<feature type="domain" description="HTH lysR-type" evidence="5">
    <location>
        <begin position="2"/>
        <end position="59"/>
    </location>
</feature>
<proteinExistence type="inferred from homology"/>
<dbReference type="RefSeq" id="WP_174406379.1">
    <property type="nucleotide sequence ID" value="NZ_BLVO01000016.1"/>
</dbReference>
<dbReference type="InterPro" id="IPR005119">
    <property type="entry name" value="LysR_subst-bd"/>
</dbReference>
<evidence type="ECO:0000256" key="1">
    <source>
        <dbReference type="ARBA" id="ARBA00009437"/>
    </source>
</evidence>
<dbReference type="InterPro" id="IPR036390">
    <property type="entry name" value="WH_DNA-bd_sf"/>
</dbReference>
<protein>
    <submittedName>
        <fullName evidence="6">LysR family transcriptional regulator</fullName>
    </submittedName>
</protein>
<dbReference type="FunFam" id="1.10.10.10:FF:000001">
    <property type="entry name" value="LysR family transcriptional regulator"/>
    <property type="match status" value="1"/>
</dbReference>
<keyword evidence="2" id="KW-0805">Transcription regulation</keyword>
<keyword evidence="7" id="KW-1185">Reference proteome</keyword>